<comment type="caution">
    <text evidence="3">The sequence shown here is derived from an EMBL/GenBank/DDBJ whole genome shotgun (WGS) entry which is preliminary data.</text>
</comment>
<evidence type="ECO:0000256" key="1">
    <source>
        <dbReference type="ARBA" id="ARBA00022737"/>
    </source>
</evidence>
<reference evidence="3" key="1">
    <citation type="submission" date="2021-02" db="EMBL/GenBank/DDBJ databases">
        <authorList>
            <person name="Dougan E. K."/>
            <person name="Rhodes N."/>
            <person name="Thang M."/>
            <person name="Chan C."/>
        </authorList>
    </citation>
    <scope>NUCLEOTIDE SEQUENCE</scope>
</reference>
<dbReference type="Pfam" id="PF00023">
    <property type="entry name" value="Ank"/>
    <property type="match status" value="2"/>
</dbReference>
<gene>
    <name evidence="3" type="primary">ANKRA2</name>
    <name evidence="3" type="ORF">SPIL2461_LOCUS4002</name>
</gene>
<feature type="non-terminal residue" evidence="3">
    <location>
        <position position="427"/>
    </location>
</feature>
<dbReference type="SUPFAM" id="SSF48403">
    <property type="entry name" value="Ankyrin repeat"/>
    <property type="match status" value="1"/>
</dbReference>
<keyword evidence="1" id="KW-0677">Repeat</keyword>
<dbReference type="AlphaFoldDB" id="A0A812LCA7"/>
<dbReference type="SMART" id="SM00248">
    <property type="entry name" value="ANK"/>
    <property type="match status" value="3"/>
</dbReference>
<keyword evidence="2" id="KW-0040">ANK repeat</keyword>
<dbReference type="PANTHER" id="PTHR24198:SF165">
    <property type="entry name" value="ANKYRIN REPEAT-CONTAINING PROTEIN-RELATED"/>
    <property type="match status" value="1"/>
</dbReference>
<dbReference type="Proteomes" id="UP000649617">
    <property type="component" value="Unassembled WGS sequence"/>
</dbReference>
<proteinExistence type="predicted"/>
<evidence type="ECO:0000256" key="2">
    <source>
        <dbReference type="ARBA" id="ARBA00023043"/>
    </source>
</evidence>
<dbReference type="PANTHER" id="PTHR24198">
    <property type="entry name" value="ANKYRIN REPEAT AND PROTEIN KINASE DOMAIN-CONTAINING PROTEIN"/>
    <property type="match status" value="1"/>
</dbReference>
<evidence type="ECO:0000313" key="4">
    <source>
        <dbReference type="Proteomes" id="UP000649617"/>
    </source>
</evidence>
<name>A0A812LCA7_SYMPI</name>
<dbReference type="InterPro" id="IPR036770">
    <property type="entry name" value="Ankyrin_rpt-contain_sf"/>
</dbReference>
<dbReference type="InterPro" id="IPR002110">
    <property type="entry name" value="Ankyrin_rpt"/>
</dbReference>
<evidence type="ECO:0000313" key="3">
    <source>
        <dbReference type="EMBL" id="CAE7238859.1"/>
    </source>
</evidence>
<dbReference type="EMBL" id="CAJNIZ010005102">
    <property type="protein sequence ID" value="CAE7238859.1"/>
    <property type="molecule type" value="Genomic_DNA"/>
</dbReference>
<dbReference type="Gene3D" id="1.25.40.20">
    <property type="entry name" value="Ankyrin repeat-containing domain"/>
    <property type="match status" value="1"/>
</dbReference>
<accession>A0A812LCA7</accession>
<keyword evidence="4" id="KW-1185">Reference proteome</keyword>
<protein>
    <submittedName>
        <fullName evidence="3">ANKRA2 protein</fullName>
    </submittedName>
</protein>
<sequence length="427" mass="47831">MYTVTLETILKITTLPSHEELLDAGLLCDFHEQMGRAVFVSHQWVSYHHPDPHSQQFKILQMMLQRLLSGACRVVPPVPNEIYWGRMKVPTVASFRSQPLYIWYDYMSVPQGRDSESVAKRHDAIRSIHTYVAGSFFFFILCPPVPHAEEDILLTSQTWSHRGWCRLERMARALGRHDGFIVCVEDSTTPKQVGTVPLALHKAPGRGVFAVAEDKEWIAMVLVRMIREKLRYFLKCNDLHNYRFLLSIQHHYLAGLNLQRIEGLLPEIPAKIDPLTDPVGFTATKFLHETAFTNVSQIDAAGWSPLCYAVVRGDVEVVQALLNIRACCQDMVKKASGDIFIAPKVPVLSLAASYHSNDVIKLLLSCRANINARDGFGACALSEAALSDNASGARLLLEAKIDQNIMPPPNIHPFATAAGFNSLAFMR</sequence>
<organism evidence="3 4">
    <name type="scientific">Symbiodinium pilosum</name>
    <name type="common">Dinoflagellate</name>
    <dbReference type="NCBI Taxonomy" id="2952"/>
    <lineage>
        <taxon>Eukaryota</taxon>
        <taxon>Sar</taxon>
        <taxon>Alveolata</taxon>
        <taxon>Dinophyceae</taxon>
        <taxon>Suessiales</taxon>
        <taxon>Symbiodiniaceae</taxon>
        <taxon>Symbiodinium</taxon>
    </lineage>
</organism>